<gene>
    <name evidence="1" type="ORF">KME25_14685</name>
</gene>
<sequence length="47" mass="5289">MSFFQCASNRPECTGFRFILTEIMALHLEKVGDRLAFAHTFALSPSP</sequence>
<dbReference type="EMBL" id="JAHHIF010000017">
    <property type="protein sequence ID" value="MBW4545675.1"/>
    <property type="molecule type" value="Genomic_DNA"/>
</dbReference>
<reference evidence="1" key="2">
    <citation type="journal article" date="2022" name="Microbiol. Resour. Announc.">
        <title>Metagenome Sequencing to Explore Phylogenomics of Terrestrial Cyanobacteria.</title>
        <authorList>
            <person name="Ward R.D."/>
            <person name="Stajich J.E."/>
            <person name="Johansen J.R."/>
            <person name="Huntemann M."/>
            <person name="Clum A."/>
            <person name="Foster B."/>
            <person name="Foster B."/>
            <person name="Roux S."/>
            <person name="Palaniappan K."/>
            <person name="Varghese N."/>
            <person name="Mukherjee S."/>
            <person name="Reddy T.B.K."/>
            <person name="Daum C."/>
            <person name="Copeland A."/>
            <person name="Chen I.A."/>
            <person name="Ivanova N.N."/>
            <person name="Kyrpides N.C."/>
            <person name="Shapiro N."/>
            <person name="Eloe-Fadrosh E.A."/>
            <person name="Pietrasiak N."/>
        </authorList>
    </citation>
    <scope>NUCLEOTIDE SEQUENCE</scope>
    <source>
        <strain evidence="1">CPER-KK1</strain>
    </source>
</reference>
<dbReference type="AlphaFoldDB" id="A0A951PKL8"/>
<evidence type="ECO:0000313" key="1">
    <source>
        <dbReference type="EMBL" id="MBW4545675.1"/>
    </source>
</evidence>
<evidence type="ECO:0000313" key="2">
    <source>
        <dbReference type="Proteomes" id="UP000753908"/>
    </source>
</evidence>
<comment type="caution">
    <text evidence="1">The sequence shown here is derived from an EMBL/GenBank/DDBJ whole genome shotgun (WGS) entry which is preliminary data.</text>
</comment>
<protein>
    <submittedName>
        <fullName evidence="1">Uncharacterized protein</fullName>
    </submittedName>
</protein>
<reference evidence="1" key="1">
    <citation type="submission" date="2021-05" db="EMBL/GenBank/DDBJ databases">
        <authorList>
            <person name="Pietrasiak N."/>
            <person name="Ward R."/>
            <person name="Stajich J.E."/>
            <person name="Kurbessoian T."/>
        </authorList>
    </citation>
    <scope>NUCLEOTIDE SEQUENCE</scope>
    <source>
        <strain evidence="1">CPER-KK1</strain>
    </source>
</reference>
<accession>A0A951PKL8</accession>
<name>A0A951PKL8_9CYAN</name>
<dbReference type="Proteomes" id="UP000753908">
    <property type="component" value="Unassembled WGS sequence"/>
</dbReference>
<proteinExistence type="predicted"/>
<organism evidence="1 2">
    <name type="scientific">Symplocastrum torsivum CPER-KK1</name>
    <dbReference type="NCBI Taxonomy" id="450513"/>
    <lineage>
        <taxon>Bacteria</taxon>
        <taxon>Bacillati</taxon>
        <taxon>Cyanobacteriota</taxon>
        <taxon>Cyanophyceae</taxon>
        <taxon>Oscillatoriophycideae</taxon>
        <taxon>Oscillatoriales</taxon>
        <taxon>Microcoleaceae</taxon>
        <taxon>Symplocastrum</taxon>
    </lineage>
</organism>